<reference evidence="1 2" key="1">
    <citation type="submission" date="2017-05" db="EMBL/GenBank/DDBJ databases">
        <title>Whole genome sequencing of Yersinia kristensenii.</title>
        <authorList>
            <person name="Campioni F."/>
        </authorList>
    </citation>
    <scope>NUCLEOTIDE SEQUENCE [LARGE SCALE GENOMIC DNA]</scope>
    <source>
        <strain evidence="1 2">CFSAN060536</strain>
    </source>
</reference>
<evidence type="ECO:0000313" key="2">
    <source>
        <dbReference type="Proteomes" id="UP000196440"/>
    </source>
</evidence>
<dbReference type="RefSeq" id="WP_087815974.1">
    <property type="nucleotide sequence ID" value="NZ_NHOI01000013.1"/>
</dbReference>
<evidence type="ECO:0000313" key="1">
    <source>
        <dbReference type="EMBL" id="OVZ86594.1"/>
    </source>
</evidence>
<comment type="caution">
    <text evidence="1">The sequence shown here is derived from an EMBL/GenBank/DDBJ whole genome shotgun (WGS) entry which is preliminary data.</text>
</comment>
<name>A0A209A1K2_YERIN</name>
<gene>
    <name evidence="1" type="ORF">CBW57_11630</name>
</gene>
<organism evidence="1 2">
    <name type="scientific">Yersinia intermedia</name>
    <dbReference type="NCBI Taxonomy" id="631"/>
    <lineage>
        <taxon>Bacteria</taxon>
        <taxon>Pseudomonadati</taxon>
        <taxon>Pseudomonadota</taxon>
        <taxon>Gammaproteobacteria</taxon>
        <taxon>Enterobacterales</taxon>
        <taxon>Yersiniaceae</taxon>
        <taxon>Yersinia</taxon>
    </lineage>
</organism>
<accession>A0A209A1K2</accession>
<proteinExistence type="predicted"/>
<dbReference type="Proteomes" id="UP000196440">
    <property type="component" value="Unassembled WGS sequence"/>
</dbReference>
<dbReference type="AlphaFoldDB" id="A0A209A1K2"/>
<protein>
    <submittedName>
        <fullName evidence="1">Uncharacterized protein</fullName>
    </submittedName>
</protein>
<sequence length="104" mass="11380">MLSKEQLEKIANPVPADVGGTQSPIVTEMAIELLESRAESLSLREQLAAIKGAQEPVGFVKCDPCAEDCRWDCVDPIYLAGPVTPEGYGSDYFEVYRHPAPLKE</sequence>
<dbReference type="EMBL" id="NHOI01000013">
    <property type="protein sequence ID" value="OVZ86594.1"/>
    <property type="molecule type" value="Genomic_DNA"/>
</dbReference>